<dbReference type="Gene3D" id="3.40.50.150">
    <property type="entry name" value="Vaccinia Virus protein VP39"/>
    <property type="match status" value="1"/>
</dbReference>
<reference evidence="1" key="1">
    <citation type="submission" date="2018-05" db="EMBL/GenBank/DDBJ databases">
        <authorList>
            <person name="Lanie J.A."/>
            <person name="Ng W.-L."/>
            <person name="Kazmierczak K.M."/>
            <person name="Andrzejewski T.M."/>
            <person name="Davidsen T.M."/>
            <person name="Wayne K.J."/>
            <person name="Tettelin H."/>
            <person name="Glass J.I."/>
            <person name="Rusch D."/>
            <person name="Podicherti R."/>
            <person name="Tsui H.-C.T."/>
            <person name="Winkler M.E."/>
        </authorList>
    </citation>
    <scope>NUCLEOTIDE SEQUENCE</scope>
</reference>
<name>A0A381NJA9_9ZZZZ</name>
<dbReference type="EMBL" id="UINC01000375">
    <property type="protein sequence ID" value="SUZ54204.1"/>
    <property type="molecule type" value="Genomic_DNA"/>
</dbReference>
<evidence type="ECO:0008006" key="2">
    <source>
        <dbReference type="Google" id="ProtNLM"/>
    </source>
</evidence>
<organism evidence="1">
    <name type="scientific">marine metagenome</name>
    <dbReference type="NCBI Taxonomy" id="408172"/>
    <lineage>
        <taxon>unclassified sequences</taxon>
        <taxon>metagenomes</taxon>
        <taxon>ecological metagenomes</taxon>
    </lineage>
</organism>
<accession>A0A381NJA9</accession>
<proteinExistence type="predicted"/>
<dbReference type="AlphaFoldDB" id="A0A381NJA9"/>
<dbReference type="InterPro" id="IPR029063">
    <property type="entry name" value="SAM-dependent_MTases_sf"/>
</dbReference>
<dbReference type="SUPFAM" id="SSF53335">
    <property type="entry name" value="S-adenosyl-L-methionine-dependent methyltransferases"/>
    <property type="match status" value="1"/>
</dbReference>
<protein>
    <recommendedName>
        <fullName evidence="2">Methyltransferase domain-containing protein</fullName>
    </recommendedName>
</protein>
<evidence type="ECO:0000313" key="1">
    <source>
        <dbReference type="EMBL" id="SUZ54204.1"/>
    </source>
</evidence>
<sequence>MELIDPLVAAWKRGEWTRVVDLGSGTGSNVRYLATRLPSPQRWTLVDHDPAHLQTVGNLKVNVPSCELAVVPGDIGSEGLRAVERADLVTASALLDLVSATWLDRLVAVCVEAGCAALFALNYNGEVTWSADNGPGAEVEDPDDRMVWNALSIHQVGDKGLGPSLGPDAAAAALRAFERVGYQCYLSQSSWRLGVDDAALVHRLVEGWAEAAKEILPQESDRISAWADRRSEVVSERRFMLTVGHDDLLALPRDSA</sequence>
<gene>
    <name evidence="1" type="ORF">METZ01_LOCUS7058</name>
</gene>